<dbReference type="PROSITE" id="PS50110">
    <property type="entry name" value="RESPONSE_REGULATORY"/>
    <property type="match status" value="1"/>
</dbReference>
<dbReference type="PANTHER" id="PTHR44591:SF14">
    <property type="entry name" value="PROTEIN PILG"/>
    <property type="match status" value="1"/>
</dbReference>
<dbReference type="EMBL" id="PFMD01000021">
    <property type="protein sequence ID" value="PIY97042.1"/>
    <property type="molecule type" value="Genomic_DNA"/>
</dbReference>
<dbReference type="Proteomes" id="UP000230779">
    <property type="component" value="Unassembled WGS sequence"/>
</dbReference>
<evidence type="ECO:0000313" key="6">
    <source>
        <dbReference type="Proteomes" id="UP000230779"/>
    </source>
</evidence>
<feature type="modified residue" description="4-aspartylphosphate" evidence="3">
    <location>
        <position position="55"/>
    </location>
</feature>
<comment type="caution">
    <text evidence="5">The sequence shown here is derived from an EMBL/GenBank/DDBJ whole genome shotgun (WGS) entry which is preliminary data.</text>
</comment>
<dbReference type="InterPro" id="IPR050595">
    <property type="entry name" value="Bact_response_regulator"/>
</dbReference>
<dbReference type="GO" id="GO:0000160">
    <property type="term" value="P:phosphorelay signal transduction system"/>
    <property type="evidence" value="ECO:0007669"/>
    <property type="project" value="UniProtKB-KW"/>
</dbReference>
<dbReference type="InterPro" id="IPR001789">
    <property type="entry name" value="Sig_transdc_resp-reg_receiver"/>
</dbReference>
<proteinExistence type="predicted"/>
<dbReference type="SUPFAM" id="SSF52172">
    <property type="entry name" value="CheY-like"/>
    <property type="match status" value="1"/>
</dbReference>
<gene>
    <name evidence="5" type="ORF">COY66_01760</name>
</gene>
<protein>
    <recommendedName>
        <fullName evidence="4">Response regulatory domain-containing protein</fullName>
    </recommendedName>
</protein>
<dbReference type="CDD" id="cd00156">
    <property type="entry name" value="REC"/>
    <property type="match status" value="1"/>
</dbReference>
<name>A0A2M7RKD5_9BACT</name>
<feature type="domain" description="Response regulatory" evidence="4">
    <location>
        <begin position="6"/>
        <end position="122"/>
    </location>
</feature>
<dbReference type="Gene3D" id="3.40.50.2300">
    <property type="match status" value="1"/>
</dbReference>
<keyword evidence="2" id="KW-0902">Two-component regulatory system</keyword>
<reference evidence="5 6" key="1">
    <citation type="submission" date="2017-09" db="EMBL/GenBank/DDBJ databases">
        <title>Depth-based differentiation of microbial function through sediment-hosted aquifers and enrichment of novel symbionts in the deep terrestrial subsurface.</title>
        <authorList>
            <person name="Probst A.J."/>
            <person name="Ladd B."/>
            <person name="Jarett J.K."/>
            <person name="Geller-Mcgrath D.E."/>
            <person name="Sieber C.M."/>
            <person name="Emerson J.B."/>
            <person name="Anantharaman K."/>
            <person name="Thomas B.C."/>
            <person name="Malmstrom R."/>
            <person name="Stieglmeier M."/>
            <person name="Klingl A."/>
            <person name="Woyke T."/>
            <person name="Ryan C.M."/>
            <person name="Banfield J.F."/>
        </authorList>
    </citation>
    <scope>NUCLEOTIDE SEQUENCE [LARGE SCALE GENOMIC DNA]</scope>
    <source>
        <strain evidence="5">CG_4_10_14_0_8_um_filter_42_10</strain>
    </source>
</reference>
<evidence type="ECO:0000256" key="3">
    <source>
        <dbReference type="PROSITE-ProRule" id="PRU00169"/>
    </source>
</evidence>
<dbReference type="PANTHER" id="PTHR44591">
    <property type="entry name" value="STRESS RESPONSE REGULATOR PROTEIN 1"/>
    <property type="match status" value="1"/>
</dbReference>
<dbReference type="SMART" id="SM00448">
    <property type="entry name" value="REC"/>
    <property type="match status" value="1"/>
</dbReference>
<organism evidence="5 6">
    <name type="scientific">Candidatus Kerfeldbacteria bacterium CG_4_10_14_0_8_um_filter_42_10</name>
    <dbReference type="NCBI Taxonomy" id="2014248"/>
    <lineage>
        <taxon>Bacteria</taxon>
        <taxon>Candidatus Kerfeldiibacteriota</taxon>
    </lineage>
</organism>
<evidence type="ECO:0000259" key="4">
    <source>
        <dbReference type="PROSITE" id="PS50110"/>
    </source>
</evidence>
<evidence type="ECO:0000256" key="2">
    <source>
        <dbReference type="ARBA" id="ARBA00023012"/>
    </source>
</evidence>
<evidence type="ECO:0000256" key="1">
    <source>
        <dbReference type="ARBA" id="ARBA00022553"/>
    </source>
</evidence>
<dbReference type="AlphaFoldDB" id="A0A2M7RKD5"/>
<sequence>MDDPKKILIVDDEASVRSAIKNAFSQKNIAILGAKSGQEGLVIAFKEHPDLIILDYVMPMFDGIDFLKKIRDDKWGKNSKIVMLTNIPSPEKKKASEALGAEFLVKAQWRLEDLVKKCEKLV</sequence>
<evidence type="ECO:0000313" key="5">
    <source>
        <dbReference type="EMBL" id="PIY97042.1"/>
    </source>
</evidence>
<dbReference type="InterPro" id="IPR011006">
    <property type="entry name" value="CheY-like_superfamily"/>
</dbReference>
<dbReference type="Pfam" id="PF00072">
    <property type="entry name" value="Response_reg"/>
    <property type="match status" value="1"/>
</dbReference>
<keyword evidence="1 3" id="KW-0597">Phosphoprotein</keyword>
<accession>A0A2M7RKD5</accession>